<dbReference type="InterPro" id="IPR029058">
    <property type="entry name" value="AB_hydrolase_fold"/>
</dbReference>
<dbReference type="AlphaFoldDB" id="A0A4Y9XPW3"/>
<comment type="caution">
    <text evidence="4">The sequence shown here is derived from an EMBL/GenBank/DDBJ whole genome shotgun (WGS) entry which is preliminary data.</text>
</comment>
<gene>
    <name evidence="4" type="ORF">EVJ58_g11001</name>
</gene>
<dbReference type="Pfam" id="PF20434">
    <property type="entry name" value="BD-FAE"/>
    <property type="match status" value="1"/>
</dbReference>
<accession>A0A4Y9XPW3</accession>
<dbReference type="Proteomes" id="UP000298390">
    <property type="component" value="Unassembled WGS sequence"/>
</dbReference>
<feature type="domain" description="BD-FAE-like" evidence="3">
    <location>
        <begin position="31"/>
        <end position="141"/>
    </location>
</feature>
<sequence length="331" mass="36419">MSSQPNTTVLDEHRDIPYIATDARNPLHEFDLYVPKRRENLDTRLPPLVCFIHGGAWRSEDKVEHAGLARRLAAQTNFPVAVPNYRLTTASTPIRHPGHAEDLLAFLHSLLTWSGPQASAPTPPYDPTRLYLIGHSCSAHMLTSIFLQPPEPASDASPLLASPSSTASGVPSPPPSPIPTPDTLVPSPALLAATHAIVMSEGLYDLDALLVTYPAYKTWFIAPTFGRLRSYAPWNTASYQLRPGAEHLRWLILHSKGDTLVDQGQSERIWGHLTELYGQDVHVGDKGGPVQREWEVLTEEHNEMLAGEVYPRLVGDYILANIQCQESAGPS</sequence>
<dbReference type="PANTHER" id="PTHR48081:SF33">
    <property type="entry name" value="KYNURENINE FORMAMIDASE"/>
    <property type="match status" value="1"/>
</dbReference>
<dbReference type="InterPro" id="IPR050300">
    <property type="entry name" value="GDXG_lipolytic_enzyme"/>
</dbReference>
<keyword evidence="1" id="KW-0378">Hydrolase</keyword>
<dbReference type="EMBL" id="SEKV01001456">
    <property type="protein sequence ID" value="TFY50549.1"/>
    <property type="molecule type" value="Genomic_DNA"/>
</dbReference>
<evidence type="ECO:0000313" key="5">
    <source>
        <dbReference type="Proteomes" id="UP000298390"/>
    </source>
</evidence>
<feature type="compositionally biased region" description="Pro residues" evidence="2">
    <location>
        <begin position="171"/>
        <end position="180"/>
    </location>
</feature>
<dbReference type="STRING" id="34475.A0A4Y9XPW3"/>
<evidence type="ECO:0000256" key="1">
    <source>
        <dbReference type="ARBA" id="ARBA00022801"/>
    </source>
</evidence>
<proteinExistence type="predicted"/>
<organism evidence="4 5">
    <name type="scientific">Rhodofomes roseus</name>
    <dbReference type="NCBI Taxonomy" id="34475"/>
    <lineage>
        <taxon>Eukaryota</taxon>
        <taxon>Fungi</taxon>
        <taxon>Dikarya</taxon>
        <taxon>Basidiomycota</taxon>
        <taxon>Agaricomycotina</taxon>
        <taxon>Agaricomycetes</taxon>
        <taxon>Polyporales</taxon>
        <taxon>Rhodofomes</taxon>
    </lineage>
</organism>
<dbReference type="InterPro" id="IPR049492">
    <property type="entry name" value="BD-FAE-like_dom"/>
</dbReference>
<reference evidence="4 5" key="1">
    <citation type="submission" date="2019-01" db="EMBL/GenBank/DDBJ databases">
        <title>Genome sequencing of the rare red list fungi Fomitopsis rosea.</title>
        <authorList>
            <person name="Buettner E."/>
            <person name="Kellner H."/>
        </authorList>
    </citation>
    <scope>NUCLEOTIDE SEQUENCE [LARGE SCALE GENOMIC DNA]</scope>
    <source>
        <strain evidence="4 5">DSM 105464</strain>
    </source>
</reference>
<dbReference type="SUPFAM" id="SSF53474">
    <property type="entry name" value="alpha/beta-Hydrolases"/>
    <property type="match status" value="1"/>
</dbReference>
<protein>
    <recommendedName>
        <fullName evidence="3">BD-FAE-like domain-containing protein</fullName>
    </recommendedName>
</protein>
<evidence type="ECO:0000256" key="2">
    <source>
        <dbReference type="SAM" id="MobiDB-lite"/>
    </source>
</evidence>
<dbReference type="GO" id="GO:0016787">
    <property type="term" value="F:hydrolase activity"/>
    <property type="evidence" value="ECO:0007669"/>
    <property type="project" value="UniProtKB-KW"/>
</dbReference>
<evidence type="ECO:0000259" key="3">
    <source>
        <dbReference type="Pfam" id="PF20434"/>
    </source>
</evidence>
<dbReference type="PANTHER" id="PTHR48081">
    <property type="entry name" value="AB HYDROLASE SUPERFAMILY PROTEIN C4A8.06C"/>
    <property type="match status" value="1"/>
</dbReference>
<evidence type="ECO:0000313" key="4">
    <source>
        <dbReference type="EMBL" id="TFY50549.1"/>
    </source>
</evidence>
<feature type="compositionally biased region" description="Low complexity" evidence="2">
    <location>
        <begin position="153"/>
        <end position="170"/>
    </location>
</feature>
<feature type="region of interest" description="Disordered" evidence="2">
    <location>
        <begin position="153"/>
        <end position="183"/>
    </location>
</feature>
<name>A0A4Y9XPW3_9APHY</name>
<dbReference type="Gene3D" id="3.40.50.1820">
    <property type="entry name" value="alpha/beta hydrolase"/>
    <property type="match status" value="1"/>
</dbReference>